<keyword evidence="1" id="KW-0175">Coiled coil</keyword>
<gene>
    <name evidence="3" type="ORF">FSP39_017555</name>
</gene>
<sequence length="525" mass="60446">MSTKEEADVKPQGDVGAEESTRRLRTHTEKMKQVYDAKVQSHADKLKGFSDLIDSHINASATTPNEHQKLEEIKNVIRAEFENYEEEMKELCEYLERENTSTSIDELETQNNQYQTISIKVNRTLDKLEQIMDLLQKDNQSVHGGSTSSSSSKTSKYSERKAEATKVKLKWAEEATAIKRKQSQLEYEERIRIANVEREKAELEAQLALIKIKEEKETLEAEDKVLQDDNQTPQLDPNAPPFQSQNYLGSLNYQPQHVQGSFGFQPQPIQVQPMHYAHSNGMLPQYTTGIIPNYDAFNVSTFLLKKDLVPQRMSKFDDDPSSYMVWKGTFRNVVAEVGANSFEQLDLLLRWLGPQSARQATSIRRANPNDANIALRKIWERLDERYGAPELIDATLRERLQNFPRITLPKDKQRLYELVDILAEVQSIKSDTRYAAMLSYYDTSSGVNPILAKFPPHIQNKWMDRAVRYKDTNRVTFPPFTDLSKFVGLVGQSDIFSKCPTKNARVPDQMSDKNFPTEKKMYRDR</sequence>
<evidence type="ECO:0000313" key="3">
    <source>
        <dbReference type="EMBL" id="KAK3108867.1"/>
    </source>
</evidence>
<reference evidence="3" key="1">
    <citation type="submission" date="2019-08" db="EMBL/GenBank/DDBJ databases">
        <title>The improved chromosome-level genome for the pearl oyster Pinctada fucata martensii using PacBio sequencing and Hi-C.</title>
        <authorList>
            <person name="Zheng Z."/>
        </authorList>
    </citation>
    <scope>NUCLEOTIDE SEQUENCE</scope>
    <source>
        <strain evidence="3">ZZ-2019</strain>
        <tissue evidence="3">Adductor muscle</tissue>
    </source>
</reference>
<name>A0AA89CBZ0_PINIB</name>
<dbReference type="EMBL" id="VSWD01000001">
    <property type="protein sequence ID" value="KAK3108867.1"/>
    <property type="molecule type" value="Genomic_DNA"/>
</dbReference>
<evidence type="ECO:0000256" key="2">
    <source>
        <dbReference type="SAM" id="MobiDB-lite"/>
    </source>
</evidence>
<evidence type="ECO:0000313" key="4">
    <source>
        <dbReference type="Proteomes" id="UP001186944"/>
    </source>
</evidence>
<feature type="compositionally biased region" description="Basic and acidic residues" evidence="2">
    <location>
        <begin position="515"/>
        <end position="525"/>
    </location>
</feature>
<comment type="caution">
    <text evidence="3">The sequence shown here is derived from an EMBL/GenBank/DDBJ whole genome shotgun (WGS) entry which is preliminary data.</text>
</comment>
<protein>
    <submittedName>
        <fullName evidence="3">Uncharacterized protein</fullName>
    </submittedName>
</protein>
<feature type="coiled-coil region" evidence="1">
    <location>
        <begin position="67"/>
        <end position="101"/>
    </location>
</feature>
<organism evidence="3 4">
    <name type="scientific">Pinctada imbricata</name>
    <name type="common">Atlantic pearl-oyster</name>
    <name type="synonym">Pinctada martensii</name>
    <dbReference type="NCBI Taxonomy" id="66713"/>
    <lineage>
        <taxon>Eukaryota</taxon>
        <taxon>Metazoa</taxon>
        <taxon>Spiralia</taxon>
        <taxon>Lophotrochozoa</taxon>
        <taxon>Mollusca</taxon>
        <taxon>Bivalvia</taxon>
        <taxon>Autobranchia</taxon>
        <taxon>Pteriomorphia</taxon>
        <taxon>Pterioida</taxon>
        <taxon>Pterioidea</taxon>
        <taxon>Pteriidae</taxon>
        <taxon>Pinctada</taxon>
    </lineage>
</organism>
<dbReference type="Proteomes" id="UP001186944">
    <property type="component" value="Unassembled WGS sequence"/>
</dbReference>
<dbReference type="AlphaFoldDB" id="A0AA89CBZ0"/>
<feature type="compositionally biased region" description="Basic and acidic residues" evidence="2">
    <location>
        <begin position="1"/>
        <end position="11"/>
    </location>
</feature>
<accession>A0AA89CBZ0</accession>
<feature type="region of interest" description="Disordered" evidence="2">
    <location>
        <begin position="504"/>
        <end position="525"/>
    </location>
</feature>
<proteinExistence type="predicted"/>
<feature type="coiled-coil region" evidence="1">
    <location>
        <begin position="184"/>
        <end position="229"/>
    </location>
</feature>
<feature type="region of interest" description="Disordered" evidence="2">
    <location>
        <begin position="139"/>
        <end position="159"/>
    </location>
</feature>
<feature type="compositionally biased region" description="Low complexity" evidence="2">
    <location>
        <begin position="146"/>
        <end position="155"/>
    </location>
</feature>
<keyword evidence="4" id="KW-1185">Reference proteome</keyword>
<feature type="region of interest" description="Disordered" evidence="2">
    <location>
        <begin position="1"/>
        <end position="26"/>
    </location>
</feature>
<dbReference type="PANTHER" id="PTHR47331">
    <property type="entry name" value="PHD-TYPE DOMAIN-CONTAINING PROTEIN"/>
    <property type="match status" value="1"/>
</dbReference>
<evidence type="ECO:0000256" key="1">
    <source>
        <dbReference type="SAM" id="Coils"/>
    </source>
</evidence>
<dbReference type="PANTHER" id="PTHR47331:SF6">
    <property type="entry name" value="DOUBLECORTIN DOMAIN-CONTAINING PROTEIN"/>
    <property type="match status" value="1"/>
</dbReference>